<keyword evidence="5" id="KW-1185">Reference proteome</keyword>
<dbReference type="PANTHER" id="PTHR45710">
    <property type="entry name" value="C-TYPE LECTIN DOMAIN-CONTAINING PROTEIN 180"/>
    <property type="match status" value="1"/>
</dbReference>
<evidence type="ECO:0000259" key="3">
    <source>
        <dbReference type="PROSITE" id="PS50041"/>
    </source>
</evidence>
<dbReference type="InterPro" id="IPR001304">
    <property type="entry name" value="C-type_lectin-like"/>
</dbReference>
<dbReference type="AlphaFoldDB" id="A0AAV2I2P3"/>
<evidence type="ECO:0000256" key="2">
    <source>
        <dbReference type="SAM" id="SignalP"/>
    </source>
</evidence>
<gene>
    <name evidence="4" type="ORF">GSLYS_00012406001</name>
</gene>
<feature type="non-terminal residue" evidence="4">
    <location>
        <position position="399"/>
    </location>
</feature>
<accession>A0AAV2I2P3</accession>
<dbReference type="SMART" id="SM00034">
    <property type="entry name" value="CLECT"/>
    <property type="match status" value="1"/>
</dbReference>
<feature type="chain" id="PRO_5043774488" description="C-type lectin domain-containing protein" evidence="2">
    <location>
        <begin position="26"/>
        <end position="399"/>
    </location>
</feature>
<evidence type="ECO:0000313" key="4">
    <source>
        <dbReference type="EMBL" id="CAL1538585.1"/>
    </source>
</evidence>
<dbReference type="Gene3D" id="3.10.100.10">
    <property type="entry name" value="Mannose-Binding Protein A, subunit A"/>
    <property type="match status" value="2"/>
</dbReference>
<evidence type="ECO:0000256" key="1">
    <source>
        <dbReference type="SAM" id="MobiDB-lite"/>
    </source>
</evidence>
<dbReference type="SUPFAM" id="SSF56436">
    <property type="entry name" value="C-type lectin-like"/>
    <property type="match status" value="2"/>
</dbReference>
<feature type="region of interest" description="Disordered" evidence="1">
    <location>
        <begin position="346"/>
        <end position="399"/>
    </location>
</feature>
<dbReference type="InterPro" id="IPR016187">
    <property type="entry name" value="CTDL_fold"/>
</dbReference>
<dbReference type="EMBL" id="CAXITT010000305">
    <property type="protein sequence ID" value="CAL1538585.1"/>
    <property type="molecule type" value="Genomic_DNA"/>
</dbReference>
<feature type="domain" description="C-type lectin" evidence="3">
    <location>
        <begin position="158"/>
        <end position="281"/>
    </location>
</feature>
<dbReference type="Proteomes" id="UP001497497">
    <property type="component" value="Unassembled WGS sequence"/>
</dbReference>
<organism evidence="4 5">
    <name type="scientific">Lymnaea stagnalis</name>
    <name type="common">Great pond snail</name>
    <name type="synonym">Helix stagnalis</name>
    <dbReference type="NCBI Taxonomy" id="6523"/>
    <lineage>
        <taxon>Eukaryota</taxon>
        <taxon>Metazoa</taxon>
        <taxon>Spiralia</taxon>
        <taxon>Lophotrochozoa</taxon>
        <taxon>Mollusca</taxon>
        <taxon>Gastropoda</taxon>
        <taxon>Heterobranchia</taxon>
        <taxon>Euthyneura</taxon>
        <taxon>Panpulmonata</taxon>
        <taxon>Hygrophila</taxon>
        <taxon>Lymnaeoidea</taxon>
        <taxon>Lymnaeidae</taxon>
        <taxon>Lymnaea</taxon>
    </lineage>
</organism>
<keyword evidence="2" id="KW-0732">Signal</keyword>
<sequence>MGYVKSRILFQMLCVGTFVLRISNGCQMSSSSDQCQQGWYQVEHKCIFLPNTSVRTHVDADEGCKILGGKLLSLPISAQVKECILSLNIGESSTEIWIDKFGRKSQLCGTISLPSEERSTVTCNEKVTTPRSYACESNSSPHQTTPKETDCPVGFERIHRGCYKFVQGEQGELDWNKAFNYCKQSNSALSEIISPSERDDVQKHLASRYPSIQSWWMGLKREEHTEWAWLDGTAVDPNMIPWNNPALRTMNKELCGTIETKDLKFLISGAKCSRTNPFICEYHAITPRPAVSATTPEMPIQESGANTDIVSFTTLNREETEVSTTNPASWIAIVTTTATPIADVEAPTASEVSEPPTAEVSGPPTAEVSAPPTADVSAPPTAAVSGPPTAEASGPPTAE</sequence>
<dbReference type="PANTHER" id="PTHR45710:SF26">
    <property type="entry name" value="RH26557P"/>
    <property type="match status" value="1"/>
</dbReference>
<dbReference type="PROSITE" id="PS50041">
    <property type="entry name" value="C_TYPE_LECTIN_2"/>
    <property type="match status" value="1"/>
</dbReference>
<reference evidence="4 5" key="1">
    <citation type="submission" date="2024-04" db="EMBL/GenBank/DDBJ databases">
        <authorList>
            <consortium name="Genoscope - CEA"/>
            <person name="William W."/>
        </authorList>
    </citation>
    <scope>NUCLEOTIDE SEQUENCE [LARGE SCALE GENOMIC DNA]</scope>
</reference>
<dbReference type="InterPro" id="IPR016186">
    <property type="entry name" value="C-type_lectin-like/link_sf"/>
</dbReference>
<dbReference type="CDD" id="cd00037">
    <property type="entry name" value="CLECT"/>
    <property type="match status" value="1"/>
</dbReference>
<comment type="caution">
    <text evidence="4">The sequence shown here is derived from an EMBL/GenBank/DDBJ whole genome shotgun (WGS) entry which is preliminary data.</text>
</comment>
<evidence type="ECO:0000313" key="5">
    <source>
        <dbReference type="Proteomes" id="UP001497497"/>
    </source>
</evidence>
<protein>
    <recommendedName>
        <fullName evidence="3">C-type lectin domain-containing protein</fullName>
    </recommendedName>
</protein>
<name>A0AAV2I2P3_LYMST</name>
<dbReference type="Pfam" id="PF00059">
    <property type="entry name" value="Lectin_C"/>
    <property type="match status" value="1"/>
</dbReference>
<proteinExistence type="predicted"/>
<feature type="signal peptide" evidence="2">
    <location>
        <begin position="1"/>
        <end position="25"/>
    </location>
</feature>
<dbReference type="InterPro" id="IPR050828">
    <property type="entry name" value="C-type_lectin/matrix_domain"/>
</dbReference>